<comment type="subcellular location">
    <subcellularLocation>
        <location evidence="1">Nucleus</location>
        <location evidence="1">Nucleolus</location>
    </subcellularLocation>
</comment>
<gene>
    <name evidence="13" type="ORF">PNEJI1_002565</name>
</gene>
<evidence type="ECO:0000256" key="9">
    <source>
        <dbReference type="ARBA" id="ARBA00023315"/>
    </source>
</evidence>
<dbReference type="SUPFAM" id="SSF100920">
    <property type="entry name" value="Heat shock protein 70kD (HSP70), peptide-binding domain"/>
    <property type="match status" value="1"/>
</dbReference>
<evidence type="ECO:0000313" key="13">
    <source>
        <dbReference type="EMBL" id="CCJ29220.1"/>
    </source>
</evidence>
<dbReference type="GO" id="GO:0030686">
    <property type="term" value="C:90S preribosome"/>
    <property type="evidence" value="ECO:0007669"/>
    <property type="project" value="TreeGrafter"/>
</dbReference>
<dbReference type="FunFam" id="3.30.420.40:FF:000172">
    <property type="entry name" value="Heat shock 70 kDa protein"/>
    <property type="match status" value="1"/>
</dbReference>
<evidence type="ECO:0000256" key="8">
    <source>
        <dbReference type="ARBA" id="ARBA00023186"/>
    </source>
</evidence>
<dbReference type="InterPro" id="IPR032672">
    <property type="entry name" value="TmcA/NAT10/Kre33"/>
</dbReference>
<keyword evidence="6" id="KW-0547">Nucleotide-binding</keyword>
<dbReference type="VEuPathDB" id="FungiDB:PNEJI1_002565"/>
<feature type="domain" description="TcmA/NAT10 helicase" evidence="11">
    <location>
        <begin position="617"/>
        <end position="834"/>
    </location>
</feature>
<dbReference type="InterPro" id="IPR000182">
    <property type="entry name" value="GNAT_dom"/>
</dbReference>
<evidence type="ECO:0000259" key="12">
    <source>
        <dbReference type="Pfam" id="PF13718"/>
    </source>
</evidence>
<dbReference type="InterPro" id="IPR027417">
    <property type="entry name" value="P-loop_NTPase"/>
</dbReference>
<dbReference type="GO" id="GO:0005524">
    <property type="term" value="F:ATP binding"/>
    <property type="evidence" value="ECO:0007669"/>
    <property type="project" value="UniProtKB-KW"/>
</dbReference>
<dbReference type="InterPro" id="IPR013126">
    <property type="entry name" value="Hsp_70_fam"/>
</dbReference>
<dbReference type="EMBL" id="CAKM01000167">
    <property type="protein sequence ID" value="CCJ29220.1"/>
    <property type="molecule type" value="Genomic_DNA"/>
</dbReference>
<dbReference type="GO" id="GO:0140662">
    <property type="term" value="F:ATP-dependent protein folding chaperone"/>
    <property type="evidence" value="ECO:0007669"/>
    <property type="project" value="InterPro"/>
</dbReference>
<organism evidence="14">
    <name type="scientific">Pneumocystis jirovecii</name>
    <name type="common">Human pneumocystis pneumonia agent</name>
    <dbReference type="NCBI Taxonomy" id="42068"/>
    <lineage>
        <taxon>Eukaryota</taxon>
        <taxon>Fungi</taxon>
        <taxon>Dikarya</taxon>
        <taxon>Ascomycota</taxon>
        <taxon>Taphrinomycotina</taxon>
        <taxon>Pneumocystomycetes</taxon>
        <taxon>Pneumocystaceae</taxon>
        <taxon>Pneumocystis</taxon>
    </lineage>
</organism>
<accession>L0PC54</accession>
<evidence type="ECO:0000256" key="6">
    <source>
        <dbReference type="ARBA" id="ARBA00022741"/>
    </source>
</evidence>
<dbReference type="FunFam" id="3.30.30.30:FF:000005">
    <property type="entry name" value="Heat shock protein ssb1"/>
    <property type="match status" value="1"/>
</dbReference>
<dbReference type="SUPFAM" id="SSF53067">
    <property type="entry name" value="Actin-like ATPase domain"/>
    <property type="match status" value="2"/>
</dbReference>
<dbReference type="Pfam" id="PF13718">
    <property type="entry name" value="GNAT_acetyltr_2"/>
    <property type="match status" value="1"/>
</dbReference>
<dbReference type="Gene3D" id="1.20.1270.10">
    <property type="match status" value="1"/>
</dbReference>
<evidence type="ECO:0000256" key="1">
    <source>
        <dbReference type="ARBA" id="ARBA00004604"/>
    </source>
</evidence>
<dbReference type="GO" id="GO:1990883">
    <property type="term" value="F:18S rRNA cytidine N-acetyltransferase activity"/>
    <property type="evidence" value="ECO:0007669"/>
    <property type="project" value="TreeGrafter"/>
</dbReference>
<evidence type="ECO:0000256" key="7">
    <source>
        <dbReference type="ARBA" id="ARBA00022840"/>
    </source>
</evidence>
<evidence type="ECO:0000256" key="10">
    <source>
        <dbReference type="ARBA" id="ARBA00048056"/>
    </source>
</evidence>
<dbReference type="GO" id="GO:0005730">
    <property type="term" value="C:nucleolus"/>
    <property type="evidence" value="ECO:0007669"/>
    <property type="project" value="UniProtKB-SubCell"/>
</dbReference>
<dbReference type="PRINTS" id="PR00301">
    <property type="entry name" value="HEATSHOCK70"/>
</dbReference>
<evidence type="ECO:0000256" key="5">
    <source>
        <dbReference type="ARBA" id="ARBA00022694"/>
    </source>
</evidence>
<dbReference type="Gene3D" id="3.90.640.10">
    <property type="entry name" value="Actin, Chain A, domain 4"/>
    <property type="match status" value="1"/>
</dbReference>
<dbReference type="HAMAP" id="MF_03211">
    <property type="entry name" value="RNA_acetyltr_Nat10"/>
    <property type="match status" value="1"/>
</dbReference>
<dbReference type="InterPro" id="IPR033688">
    <property type="entry name" value="NAT10"/>
</dbReference>
<comment type="catalytic activity">
    <reaction evidence="10">
        <text>ATP + H2O = ADP + phosphate + H(+)</text>
        <dbReference type="Rhea" id="RHEA:13065"/>
        <dbReference type="ChEBI" id="CHEBI:15377"/>
        <dbReference type="ChEBI" id="CHEBI:15378"/>
        <dbReference type="ChEBI" id="CHEBI:30616"/>
        <dbReference type="ChEBI" id="CHEBI:43474"/>
        <dbReference type="ChEBI" id="CHEBI:456216"/>
        <dbReference type="EC" id="3.6.4.10"/>
    </reaction>
</comment>
<dbReference type="STRING" id="1209962.L0PC54"/>
<dbReference type="FunFam" id="3.90.640.10:FF:000010">
    <property type="entry name" value="heat shock 70 kDa protein 14"/>
    <property type="match status" value="1"/>
</dbReference>
<evidence type="ECO:0000256" key="4">
    <source>
        <dbReference type="ARBA" id="ARBA00022679"/>
    </source>
</evidence>
<dbReference type="FunCoup" id="L0PC54">
    <property type="interactions" value="541"/>
</dbReference>
<dbReference type="PROSITE" id="PS01036">
    <property type="entry name" value="HSP70_3"/>
    <property type="match status" value="1"/>
</dbReference>
<dbReference type="InterPro" id="IPR007807">
    <property type="entry name" value="TcmA/NAT10_helicase"/>
</dbReference>
<reference evidence="13 14" key="1">
    <citation type="journal article" date="2012" name="MBio">
        <title>De novo assembly of the Pneumocystis jirovecii genome from a single bronchoalveolar lavage fluid specimen from a patient.</title>
        <authorList>
            <person name="Cisse O.H."/>
            <person name="Pagni M."/>
            <person name="Hauser P.M."/>
        </authorList>
    </citation>
    <scope>NUCLEOTIDE SEQUENCE [LARGE SCALE GENOMIC DNA]</scope>
    <source>
        <strain evidence="13 14">SE8</strain>
    </source>
</reference>
<comment type="caution">
    <text evidence="13">The sequence shown here is derived from an EMBL/GenBank/DDBJ whole genome shotgun (WGS) entry which is preliminary data.</text>
</comment>
<feature type="domain" description="N-acetyltransferase" evidence="12">
    <location>
        <begin position="877"/>
        <end position="1104"/>
    </location>
</feature>
<dbReference type="PANTHER" id="PTHR10925">
    <property type="entry name" value="N-ACETYLTRANSFERASE 10"/>
    <property type="match status" value="1"/>
</dbReference>
<sequence length="1114" mass="125726">MKMLPFKVVDVNGSPQIEVEYMGERKTFSPQEISAMMKEIAETKLNKKVEKAVITVPAYFSDSQRLSTKDAGTIAGLNVLRIINEPTAAAIAYGLDSKSDKEKNVLIFDLGGDLDDDPRALRRLRTACERAKRTLSSVTQTTVEIESLKDGQDLSININRARFEEINSKVFQSTLEPVEKVLKDSKIDKSKIDDIVLVGGSTRIPRIQKLVSDFFDGKSLNKSINPDECVAYGAAVQAAVLTNKANSEKTSDLLLLDVCPLSFGVSMEGNVFGVVVPRNTPIPTLKKRTFTTVEDNQTCVVFPVYQGERTNCLENEFLGEFELQDIPPLQKYQLYFMSFINLIIKRGQAELETIFELDVNGILKVTAREKSTGKSAHIEISNSVGRLSSQQIQEMINNAKKFSEKDKEFSKRVELKQTLEAYISSIESTINDPGVSMKLKKGQKKSIEDALANAMDALEIEDYETLKRAELDLKPRTIETVEGGGIIAILFKTMTNLKQLYTMTMDIHSRYRTEAHNDIVSRFNERFILSLGSCSSCLFVDDELNVLPISEAKKIKPLPPPQPEEPKKELEEFKKKYEDKQPLGSLVNAARTLDQANAVITFVDAISEKTLRSTVTLTAARGRGKSAALGLAISAAVAYGYSNIFITSPSPENLKTLFEFIFKGFDSLKYEEHLDYDIIQSINPSFNKSIVRVNIFRNHRQTIQYIHPSDAHVLGQAELLVIDEAAAIPLPLVRKLLGPYLTFMASTINGYEGTGRSLSLKLIQQLREQSRGFVNKGSKLENSQDNINKSEKFNKSEINNIGGRKLREITLEEPIRYSSGDPIEKWLNKLLCLDINIPVNQFSTQSYPHPSHCELYYVNRDTLFSYHPVSETFLQTMMSLYVASHYKNSPNDLQLMSDAPAHQLFVLLPPIKEDDQRLPEPLCVIQIALEGEISRESVINNLRRGQRIAGDLIPWVISEQYQDDKFASLSGARIVRIATNPEYIKMGYGSRALQLLEDFYKGKYFNLFEENIEFEENIKIVNDEIEESSFLTDEIKVRDPKTMPPLLLKLSQKKPGIIHYLGVSYGLTPQLYRFWKRACFVPVYLRQTPNDLTGEHTCVMLKLLQDDNENWLNA</sequence>
<dbReference type="FunFam" id="3.30.420.40:FF:000545">
    <property type="entry name" value="Endoplasmic reticulum chaperone BiP"/>
    <property type="match status" value="1"/>
</dbReference>
<dbReference type="InterPro" id="IPR029047">
    <property type="entry name" value="HSP70_peptide-bd_sf"/>
</dbReference>
<dbReference type="InParanoid" id="L0PC54"/>
<dbReference type="InterPro" id="IPR043129">
    <property type="entry name" value="ATPase_NBD"/>
</dbReference>
<evidence type="ECO:0000256" key="3">
    <source>
        <dbReference type="ARBA" id="ARBA00012554"/>
    </source>
</evidence>
<keyword evidence="8" id="KW-0143">Chaperone</keyword>
<dbReference type="EC" id="3.6.4.10" evidence="3"/>
<dbReference type="Proteomes" id="UP000010422">
    <property type="component" value="Unassembled WGS sequence"/>
</dbReference>
<keyword evidence="9" id="KW-0012">Acyltransferase</keyword>
<dbReference type="PANTHER" id="PTHR10925:SF5">
    <property type="entry name" value="RNA CYTIDINE ACETYLTRANSFERASE"/>
    <property type="match status" value="1"/>
</dbReference>
<evidence type="ECO:0000256" key="2">
    <source>
        <dbReference type="ARBA" id="ARBA00007381"/>
    </source>
</evidence>
<dbReference type="Pfam" id="PF00012">
    <property type="entry name" value="HSP70"/>
    <property type="match status" value="2"/>
</dbReference>
<dbReference type="Gene3D" id="3.40.50.300">
    <property type="entry name" value="P-loop containing nucleotide triphosphate hydrolases"/>
    <property type="match status" value="1"/>
</dbReference>
<comment type="similarity">
    <text evidence="2">Belongs to the heat shock protein 70 family.</text>
</comment>
<dbReference type="GO" id="GO:0000049">
    <property type="term" value="F:tRNA binding"/>
    <property type="evidence" value="ECO:0007669"/>
    <property type="project" value="TreeGrafter"/>
</dbReference>
<evidence type="ECO:0000313" key="14">
    <source>
        <dbReference type="Proteomes" id="UP000010422"/>
    </source>
</evidence>
<dbReference type="InterPro" id="IPR018181">
    <property type="entry name" value="Heat_shock_70_CS"/>
</dbReference>
<keyword evidence="7" id="KW-0067">ATP-binding</keyword>
<dbReference type="GO" id="GO:0008033">
    <property type="term" value="P:tRNA processing"/>
    <property type="evidence" value="ECO:0007669"/>
    <property type="project" value="UniProtKB-KW"/>
</dbReference>
<evidence type="ECO:0000259" key="11">
    <source>
        <dbReference type="Pfam" id="PF05127"/>
    </source>
</evidence>
<dbReference type="Gene3D" id="3.30.420.40">
    <property type="match status" value="4"/>
</dbReference>
<dbReference type="Gene3D" id="3.30.30.30">
    <property type="match status" value="1"/>
</dbReference>
<proteinExistence type="inferred from homology"/>
<dbReference type="GO" id="GO:1904812">
    <property type="term" value="P:rRNA acetylation involved in maturation of SSU-rRNA"/>
    <property type="evidence" value="ECO:0007669"/>
    <property type="project" value="InterPro"/>
</dbReference>
<dbReference type="Gene3D" id="2.60.34.10">
    <property type="entry name" value="Substrate Binding Domain Of DNAk, Chain A, domain 1"/>
    <property type="match status" value="1"/>
</dbReference>
<protein>
    <recommendedName>
        <fullName evidence="3">non-chaperonin molecular chaperone ATPase</fullName>
        <ecNumber evidence="3">3.6.4.10</ecNumber>
    </recommendedName>
</protein>
<dbReference type="Pfam" id="PF05127">
    <property type="entry name" value="NAT10_TcmA_helicase"/>
    <property type="match status" value="1"/>
</dbReference>
<dbReference type="InterPro" id="IPR029048">
    <property type="entry name" value="HSP70_C_sf"/>
</dbReference>
<feature type="non-terminal residue" evidence="13">
    <location>
        <position position="1114"/>
    </location>
</feature>
<keyword evidence="4" id="KW-0808">Transferase</keyword>
<keyword evidence="5" id="KW-0819">tRNA processing</keyword>
<name>L0PC54_PNEJI</name>
<dbReference type="SUPFAM" id="SSF100934">
    <property type="entry name" value="Heat shock protein 70kD (HSP70), C-terminal subdomain"/>
    <property type="match status" value="1"/>
</dbReference>
<dbReference type="AlphaFoldDB" id="L0PC54"/>
<dbReference type="Gene3D" id="3.40.630.30">
    <property type="match status" value="1"/>
</dbReference>